<keyword evidence="4" id="KW-0547">Nucleotide-binding</keyword>
<dbReference type="Proteomes" id="UP000248214">
    <property type="component" value="Unassembled WGS sequence"/>
</dbReference>
<sequence length="541" mass="61876">MSTKISFSNVTKVYNLYKKKSDKLMGIFFPSYREKHFNAIYDLTFDVSEGETVGVVGINGSGKSTLSNLLAQVVPPTSGEIMIDGEPSLIAISAGLNAHLSGIENIKLKCLMLGMDNSEVEDVIPNIIEFADIGDFMDQPVKNYSSGMKSRLGFAISVHTNPDILIVDEALSVGDQTFYERCIKKIDEFKKEGKTIFFISHSINQIQSISDRVMWLHFGELKDFGPADEVIKNYQNFIDWFNELDNDQQKNYKAKQLKSQSNRTPSLKKEKNKTGKGDILASLQAIMILLFTVMAAALLLLDHPVSALWNYEEEDEDEEIVNINEDDLENEAEETQDEEFEPIEIDQEGYINAEEIIVYEDENQDREIDNLTFGDIVYVEEQFDDDYSIRFNDIQGFIASTEVSLESEINDSIISVQELEVIFPDIFLSSWEYHLAHMSLEEDDIRENYRGLTDQGQTDEGSYLEYSNDHVRFLFEDDDLTTLTVTDVNVQEPQFEAFREEQAIFTDGENLYYFETEQYGITINIDEREMEISNSKLPELS</sequence>
<feature type="region of interest" description="Disordered" evidence="8">
    <location>
        <begin position="254"/>
        <end position="273"/>
    </location>
</feature>
<keyword evidence="9" id="KW-0812">Transmembrane</keyword>
<dbReference type="GO" id="GO:0016887">
    <property type="term" value="F:ATP hydrolysis activity"/>
    <property type="evidence" value="ECO:0007669"/>
    <property type="project" value="InterPro"/>
</dbReference>
<dbReference type="Gene3D" id="3.40.50.300">
    <property type="entry name" value="P-loop containing nucleotide triphosphate hydrolases"/>
    <property type="match status" value="1"/>
</dbReference>
<name>A0A323TBH5_9BACI</name>
<dbReference type="PROSITE" id="PS50893">
    <property type="entry name" value="ABC_TRANSPORTER_2"/>
    <property type="match status" value="1"/>
</dbReference>
<keyword evidence="12" id="KW-1185">Reference proteome</keyword>
<dbReference type="GO" id="GO:0140359">
    <property type="term" value="F:ABC-type transporter activity"/>
    <property type="evidence" value="ECO:0007669"/>
    <property type="project" value="InterPro"/>
</dbReference>
<evidence type="ECO:0000256" key="8">
    <source>
        <dbReference type="SAM" id="MobiDB-lite"/>
    </source>
</evidence>
<keyword evidence="9" id="KW-1133">Transmembrane helix</keyword>
<evidence type="ECO:0000313" key="12">
    <source>
        <dbReference type="Proteomes" id="UP000248214"/>
    </source>
</evidence>
<keyword evidence="6" id="KW-1278">Translocase</keyword>
<dbReference type="SUPFAM" id="SSF52540">
    <property type="entry name" value="P-loop containing nucleoside triphosphate hydrolases"/>
    <property type="match status" value="1"/>
</dbReference>
<keyword evidence="2" id="KW-0813">Transport</keyword>
<evidence type="ECO:0000256" key="4">
    <source>
        <dbReference type="ARBA" id="ARBA00022741"/>
    </source>
</evidence>
<comment type="similarity">
    <text evidence="1">Belongs to the ABC transporter superfamily.</text>
</comment>
<dbReference type="OrthoDB" id="9778870at2"/>
<dbReference type="PANTHER" id="PTHR46743:SF2">
    <property type="entry name" value="TEICHOIC ACIDS EXPORT ATP-BINDING PROTEIN TAGH"/>
    <property type="match status" value="1"/>
</dbReference>
<dbReference type="InterPro" id="IPR003593">
    <property type="entry name" value="AAA+_ATPase"/>
</dbReference>
<dbReference type="GO" id="GO:0016020">
    <property type="term" value="C:membrane"/>
    <property type="evidence" value="ECO:0007669"/>
    <property type="project" value="InterPro"/>
</dbReference>
<evidence type="ECO:0000256" key="5">
    <source>
        <dbReference type="ARBA" id="ARBA00022840"/>
    </source>
</evidence>
<evidence type="ECO:0000256" key="6">
    <source>
        <dbReference type="ARBA" id="ARBA00022967"/>
    </source>
</evidence>
<reference evidence="11 12" key="1">
    <citation type="submission" date="2017-10" db="EMBL/GenBank/DDBJ databases">
        <title>Bacillus sp. nov., a halophilic bacterium isolated from a Keqin Lake.</title>
        <authorList>
            <person name="Wang H."/>
        </authorList>
    </citation>
    <scope>NUCLEOTIDE SEQUENCE [LARGE SCALE GENOMIC DNA]</scope>
    <source>
        <strain evidence="11 12">KQ-12</strain>
    </source>
</reference>
<dbReference type="InterPro" id="IPR003439">
    <property type="entry name" value="ABC_transporter-like_ATP-bd"/>
</dbReference>
<gene>
    <name evidence="11" type="ORF">CR194_13080</name>
</gene>
<evidence type="ECO:0000256" key="2">
    <source>
        <dbReference type="ARBA" id="ARBA00022448"/>
    </source>
</evidence>
<dbReference type="RefSeq" id="WP_110610148.1">
    <property type="nucleotide sequence ID" value="NZ_PDOD01000003.1"/>
</dbReference>
<organism evidence="11 12">
    <name type="scientific">Salipaludibacillus keqinensis</name>
    <dbReference type="NCBI Taxonomy" id="2045207"/>
    <lineage>
        <taxon>Bacteria</taxon>
        <taxon>Bacillati</taxon>
        <taxon>Bacillota</taxon>
        <taxon>Bacilli</taxon>
        <taxon>Bacillales</taxon>
        <taxon>Bacillaceae</taxon>
    </lineage>
</organism>
<evidence type="ECO:0000313" key="11">
    <source>
        <dbReference type="EMBL" id="PYZ92598.1"/>
    </source>
</evidence>
<dbReference type="PANTHER" id="PTHR46743">
    <property type="entry name" value="TEICHOIC ACIDS EXPORT ATP-BINDING PROTEIN TAGH"/>
    <property type="match status" value="1"/>
</dbReference>
<keyword evidence="7 9" id="KW-0472">Membrane</keyword>
<evidence type="ECO:0000256" key="3">
    <source>
        <dbReference type="ARBA" id="ARBA00022475"/>
    </source>
</evidence>
<dbReference type="Pfam" id="PF00005">
    <property type="entry name" value="ABC_tran"/>
    <property type="match status" value="1"/>
</dbReference>
<feature type="transmembrane region" description="Helical" evidence="9">
    <location>
        <begin position="279"/>
        <end position="301"/>
    </location>
</feature>
<protein>
    <submittedName>
        <fullName evidence="11">Teichoic acid ABC transporter ATP-binding protein</fullName>
    </submittedName>
</protein>
<dbReference type="InterPro" id="IPR050683">
    <property type="entry name" value="Bact_Polysacc_Export_ATP-bd"/>
</dbReference>
<evidence type="ECO:0000256" key="9">
    <source>
        <dbReference type="SAM" id="Phobius"/>
    </source>
</evidence>
<comment type="caution">
    <text evidence="11">The sequence shown here is derived from an EMBL/GenBank/DDBJ whole genome shotgun (WGS) entry which is preliminary data.</text>
</comment>
<dbReference type="InterPro" id="IPR027417">
    <property type="entry name" value="P-loop_NTPase"/>
</dbReference>
<keyword evidence="5 11" id="KW-0067">ATP-binding</keyword>
<evidence type="ECO:0000259" key="10">
    <source>
        <dbReference type="PROSITE" id="PS50893"/>
    </source>
</evidence>
<dbReference type="CDD" id="cd03220">
    <property type="entry name" value="ABC_KpsT_Wzt"/>
    <property type="match status" value="1"/>
</dbReference>
<dbReference type="EMBL" id="PDOD01000003">
    <property type="protein sequence ID" value="PYZ92598.1"/>
    <property type="molecule type" value="Genomic_DNA"/>
</dbReference>
<dbReference type="PROSITE" id="PS00211">
    <property type="entry name" value="ABC_TRANSPORTER_1"/>
    <property type="match status" value="1"/>
</dbReference>
<dbReference type="InterPro" id="IPR015860">
    <property type="entry name" value="ABC_transpr_TagH-like"/>
</dbReference>
<evidence type="ECO:0000256" key="1">
    <source>
        <dbReference type="ARBA" id="ARBA00005417"/>
    </source>
</evidence>
<dbReference type="SMART" id="SM00382">
    <property type="entry name" value="AAA"/>
    <property type="match status" value="1"/>
</dbReference>
<accession>A0A323TBH5</accession>
<proteinExistence type="inferred from homology"/>
<dbReference type="AlphaFoldDB" id="A0A323TBH5"/>
<keyword evidence="3" id="KW-1003">Cell membrane</keyword>
<evidence type="ECO:0000256" key="7">
    <source>
        <dbReference type="ARBA" id="ARBA00023136"/>
    </source>
</evidence>
<feature type="domain" description="ABC transporter" evidence="10">
    <location>
        <begin position="11"/>
        <end position="243"/>
    </location>
</feature>
<dbReference type="InterPro" id="IPR017871">
    <property type="entry name" value="ABC_transporter-like_CS"/>
</dbReference>
<dbReference type="GO" id="GO:0005524">
    <property type="term" value="F:ATP binding"/>
    <property type="evidence" value="ECO:0007669"/>
    <property type="project" value="UniProtKB-KW"/>
</dbReference>
<dbReference type="FunFam" id="3.40.50.300:FF:003010">
    <property type="entry name" value="Teichoic acids export ATP-binding protein TagH"/>
    <property type="match status" value="1"/>
</dbReference>